<evidence type="ECO:0000313" key="3">
    <source>
        <dbReference type="Proteomes" id="UP000530234"/>
    </source>
</evidence>
<dbReference type="CDD" id="cd02142">
    <property type="entry name" value="McbC_SagB-like_oxidoreductase"/>
    <property type="match status" value="1"/>
</dbReference>
<dbReference type="NCBIfam" id="TIGR03605">
    <property type="entry name" value="antibiot_sagB"/>
    <property type="match status" value="1"/>
</dbReference>
<name>A0A7W3T0Y2_9ACTN</name>
<gene>
    <name evidence="2" type="ORF">FOE67_05005</name>
</gene>
<dbReference type="InterPro" id="IPR052544">
    <property type="entry name" value="Bacteriocin_Proc_Enz"/>
</dbReference>
<dbReference type="AlphaFoldDB" id="A0A7W3T0Y2"/>
<feature type="domain" description="Nitroreductase" evidence="1">
    <location>
        <begin position="130"/>
        <end position="271"/>
    </location>
</feature>
<dbReference type="InterPro" id="IPR029479">
    <property type="entry name" value="Nitroreductase"/>
</dbReference>
<dbReference type="InterPro" id="IPR020051">
    <property type="entry name" value="SagB-type_dehydrogenase"/>
</dbReference>
<dbReference type="SUPFAM" id="SSF55469">
    <property type="entry name" value="FMN-dependent nitroreductase-like"/>
    <property type="match status" value="1"/>
</dbReference>
<dbReference type="Pfam" id="PF00881">
    <property type="entry name" value="Nitroreductase"/>
    <property type="match status" value="1"/>
</dbReference>
<accession>A0A7W3T0Y2</accession>
<comment type="caution">
    <text evidence="2">The sequence shown here is derived from an EMBL/GenBank/DDBJ whole genome shotgun (WGS) entry which is preliminary data.</text>
</comment>
<organism evidence="2 3">
    <name type="scientific">Streptomyces calidiresistens</name>
    <dbReference type="NCBI Taxonomy" id="1485586"/>
    <lineage>
        <taxon>Bacteria</taxon>
        <taxon>Bacillati</taxon>
        <taxon>Actinomycetota</taxon>
        <taxon>Actinomycetes</taxon>
        <taxon>Kitasatosporales</taxon>
        <taxon>Streptomycetaceae</taxon>
        <taxon>Streptomyces</taxon>
    </lineage>
</organism>
<keyword evidence="3" id="KW-1185">Reference proteome</keyword>
<dbReference type="PANTHER" id="PTHR43745:SF2">
    <property type="entry name" value="NITROREDUCTASE MJ1384-RELATED"/>
    <property type="match status" value="1"/>
</dbReference>
<dbReference type="PANTHER" id="PTHR43745">
    <property type="entry name" value="NITROREDUCTASE MJ1384-RELATED"/>
    <property type="match status" value="1"/>
</dbReference>
<evidence type="ECO:0000259" key="1">
    <source>
        <dbReference type="Pfam" id="PF00881"/>
    </source>
</evidence>
<protein>
    <submittedName>
        <fullName evidence="2">SagB/ThcOx family dehydrogenase</fullName>
    </submittedName>
</protein>
<proteinExistence type="predicted"/>
<evidence type="ECO:0000313" key="2">
    <source>
        <dbReference type="EMBL" id="MBB0228887.1"/>
    </source>
</evidence>
<dbReference type="EMBL" id="VKHS01000062">
    <property type="protein sequence ID" value="MBB0228887.1"/>
    <property type="molecule type" value="Genomic_DNA"/>
</dbReference>
<dbReference type="Gene3D" id="3.40.109.10">
    <property type="entry name" value="NADH Oxidase"/>
    <property type="match status" value="1"/>
</dbReference>
<dbReference type="RefSeq" id="WP_182660835.1">
    <property type="nucleotide sequence ID" value="NZ_VKHS01000062.1"/>
</dbReference>
<dbReference type="InterPro" id="IPR000415">
    <property type="entry name" value="Nitroreductase-like"/>
</dbReference>
<dbReference type="Proteomes" id="UP000530234">
    <property type="component" value="Unassembled WGS sequence"/>
</dbReference>
<sequence>MTDERVDTSNLVDIVYRGGIPGRDDPAENYFEASKLYPSSVPWDLPGMALLERNEHIRAMTARSTRRHPGRPTVPLPEPAPLGIGLAEALEARRSTTVGFGEGEIGFPVVAGLLVRSYGISGSLGGHSLRPAPSAGALYPLDIHVVPGRVPGLRTGGRYHFDPFRRTLSDLGDVDPGALHASLNTQDLDELPALTLIISAAFWRSRFKYGQRALRFALMEAGHVAQNLLLVAAGHGLASRPIGGFFDSALTEELPDHNGVDDAPLYALLFGVPKA</sequence>
<reference evidence="3" key="1">
    <citation type="submission" date="2019-10" db="EMBL/GenBank/DDBJ databases">
        <title>Streptomyces sp. nov., a novel actinobacterium isolated from alkaline environment.</title>
        <authorList>
            <person name="Golinska P."/>
        </authorList>
    </citation>
    <scope>NUCLEOTIDE SEQUENCE [LARGE SCALE GENOMIC DNA]</scope>
    <source>
        <strain evidence="3">DSM 42108</strain>
    </source>
</reference>
<dbReference type="GO" id="GO:0016491">
    <property type="term" value="F:oxidoreductase activity"/>
    <property type="evidence" value="ECO:0007669"/>
    <property type="project" value="InterPro"/>
</dbReference>